<dbReference type="GeneID" id="115919015"/>
<reference evidence="23" key="2">
    <citation type="submission" date="2021-01" db="UniProtKB">
        <authorList>
            <consortium name="EnsemblMetazoa"/>
        </authorList>
    </citation>
    <scope>IDENTIFICATION</scope>
</reference>
<dbReference type="GO" id="GO:0032924">
    <property type="term" value="P:activin receptor signaling pathway"/>
    <property type="evidence" value="ECO:0000318"/>
    <property type="project" value="GO_Central"/>
</dbReference>
<dbReference type="PROSITE" id="PS50011">
    <property type="entry name" value="PROTEIN_KINASE_DOM"/>
    <property type="match status" value="1"/>
</dbReference>
<dbReference type="InterPro" id="IPR045860">
    <property type="entry name" value="Snake_toxin-like_sf"/>
</dbReference>
<keyword evidence="7 20" id="KW-0732">Signal</keyword>
<dbReference type="InterPro" id="IPR001245">
    <property type="entry name" value="Ser-Thr/Tyr_kinase_cat_dom"/>
</dbReference>
<feature type="domain" description="GS" evidence="22">
    <location>
        <begin position="197"/>
        <end position="226"/>
    </location>
</feature>
<dbReference type="InterPro" id="IPR000472">
    <property type="entry name" value="Activin_recp"/>
</dbReference>
<dbReference type="Pfam" id="PF07714">
    <property type="entry name" value="PK_Tyr_Ser-Thr"/>
    <property type="match status" value="1"/>
</dbReference>
<dbReference type="EC" id="2.7.11.30" evidence="19"/>
<dbReference type="PROSITE" id="PS51256">
    <property type="entry name" value="GS"/>
    <property type="match status" value="1"/>
</dbReference>
<evidence type="ECO:0000256" key="12">
    <source>
        <dbReference type="ARBA" id="ARBA00022989"/>
    </source>
</evidence>
<reference evidence="24" key="1">
    <citation type="submission" date="2015-02" db="EMBL/GenBank/DDBJ databases">
        <title>Genome sequencing for Strongylocentrotus purpuratus.</title>
        <authorList>
            <person name="Murali S."/>
            <person name="Liu Y."/>
            <person name="Vee V."/>
            <person name="English A."/>
            <person name="Wang M."/>
            <person name="Skinner E."/>
            <person name="Han Y."/>
            <person name="Muzny D.M."/>
            <person name="Worley K.C."/>
            <person name="Gibbs R.A."/>
        </authorList>
    </citation>
    <scope>NUCLEOTIDE SEQUENCE</scope>
</reference>
<evidence type="ECO:0000259" key="21">
    <source>
        <dbReference type="PROSITE" id="PS50011"/>
    </source>
</evidence>
<dbReference type="GO" id="GO:0016361">
    <property type="term" value="F:activin receptor activity, type I"/>
    <property type="evidence" value="ECO:0000318"/>
    <property type="project" value="GO_Central"/>
</dbReference>
<dbReference type="OrthoDB" id="69842at2759"/>
<dbReference type="InterPro" id="IPR000719">
    <property type="entry name" value="Prot_kinase_dom"/>
</dbReference>
<evidence type="ECO:0000256" key="7">
    <source>
        <dbReference type="ARBA" id="ARBA00022729"/>
    </source>
</evidence>
<feature type="signal peptide" evidence="20">
    <location>
        <begin position="1"/>
        <end position="26"/>
    </location>
</feature>
<dbReference type="PANTHER" id="PTHR23255:SF71">
    <property type="entry name" value="RECEPTOR PROTEIN SERINE_THREONINE KINASE"/>
    <property type="match status" value="1"/>
</dbReference>
<accession>A0A7M7PJG9</accession>
<evidence type="ECO:0000256" key="5">
    <source>
        <dbReference type="ARBA" id="ARBA00022692"/>
    </source>
</evidence>
<evidence type="ECO:0000256" key="4">
    <source>
        <dbReference type="ARBA" id="ARBA00022679"/>
    </source>
</evidence>
<keyword evidence="3 19" id="KW-0723">Serine/threonine-protein kinase</keyword>
<evidence type="ECO:0000256" key="13">
    <source>
        <dbReference type="ARBA" id="ARBA00023136"/>
    </source>
</evidence>
<protein>
    <recommendedName>
        <fullName evidence="19">Serine/threonine-protein kinase receptor</fullName>
        <ecNumber evidence="19">2.7.11.30</ecNumber>
    </recommendedName>
</protein>
<proteinExistence type="inferred from homology"/>
<dbReference type="FunFam" id="3.30.200.20:FF:000064">
    <property type="entry name" value="Receptor protein serine/threonine kinase"/>
    <property type="match status" value="1"/>
</dbReference>
<dbReference type="GO" id="GO:0005524">
    <property type="term" value="F:ATP binding"/>
    <property type="evidence" value="ECO:0007669"/>
    <property type="project" value="UniProtKB-UniRule"/>
</dbReference>
<dbReference type="PROSITE" id="PS00107">
    <property type="entry name" value="PROTEIN_KINASE_ATP"/>
    <property type="match status" value="1"/>
</dbReference>
<comment type="similarity">
    <text evidence="2 19">Belongs to the protein kinase superfamily. TKL Ser/Thr protein kinase family. TGFB receptor subfamily.</text>
</comment>
<dbReference type="SUPFAM" id="SSF56112">
    <property type="entry name" value="Protein kinase-like (PK-like)"/>
    <property type="match status" value="1"/>
</dbReference>
<keyword evidence="4 19" id="KW-0808">Transferase</keyword>
<evidence type="ECO:0000259" key="22">
    <source>
        <dbReference type="PROSITE" id="PS51256"/>
    </source>
</evidence>
<dbReference type="Pfam" id="PF01064">
    <property type="entry name" value="Activin_recp"/>
    <property type="match status" value="1"/>
</dbReference>
<dbReference type="GO" id="GO:0005886">
    <property type="term" value="C:plasma membrane"/>
    <property type="evidence" value="ECO:0000318"/>
    <property type="project" value="GO_Central"/>
</dbReference>
<keyword evidence="24" id="KW-1185">Reference proteome</keyword>
<evidence type="ECO:0000256" key="6">
    <source>
        <dbReference type="ARBA" id="ARBA00022723"/>
    </source>
</evidence>
<dbReference type="FunCoup" id="A0A7M7PJG9">
    <property type="interactions" value="945"/>
</dbReference>
<feature type="binding site" evidence="18">
    <location>
        <position position="254"/>
    </location>
    <ligand>
        <name>ATP</name>
        <dbReference type="ChEBI" id="CHEBI:30616"/>
    </ligand>
</feature>
<evidence type="ECO:0000256" key="11">
    <source>
        <dbReference type="ARBA" id="ARBA00022842"/>
    </source>
</evidence>
<evidence type="ECO:0000256" key="20">
    <source>
        <dbReference type="SAM" id="SignalP"/>
    </source>
</evidence>
<keyword evidence="13 19" id="KW-0472">Membrane</keyword>
<evidence type="ECO:0000256" key="8">
    <source>
        <dbReference type="ARBA" id="ARBA00022741"/>
    </source>
</evidence>
<dbReference type="PRINTS" id="PR00653">
    <property type="entry name" value="ACTIVIN2R"/>
</dbReference>
<dbReference type="PROSITE" id="PS00108">
    <property type="entry name" value="PROTEIN_KINASE_ST"/>
    <property type="match status" value="1"/>
</dbReference>
<keyword evidence="11 19" id="KW-0460">Magnesium</keyword>
<evidence type="ECO:0000256" key="9">
    <source>
        <dbReference type="ARBA" id="ARBA00022777"/>
    </source>
</evidence>
<evidence type="ECO:0000256" key="17">
    <source>
        <dbReference type="ARBA" id="ARBA00048773"/>
    </source>
</evidence>
<sequence>MATRRLEFIFILLALKVDFFVSTMRASQDVYVADLAHQVNNSVTLQCNCDDYSCEGTNRCEALRKCFSSITEVDGIIMKRMGCVNTEEQFNMFCKMHPYPDISVLCCNRSFCNNDLQPTFLPTTTPRITEELGQKVPYNVTYTVLGVVGPLIACLIALTIAAYCFKRRHQQRMDELSHQEAQYRQAHDIRAVPAGDSTLKDLFDHSNTSGSGSGLPYLVQRTVARQINLLQQVGKGRYGEVWMGTWQGDTVAVKIFSSIDEKSWFRETEIYNTVMLRHENILAFFASDMTSRQSCTQLWLIMEYHERGSLYDYLNRHVLDARQMCRLALTACSGLVHLHTEITCNNSKPAIAHRDIKTKNILVKRNLTCCIADLGLAVLHTQREDNIDMGTNTRVGTKRYMAPELLEETMDVRCFESFKRVDVYAFGLVMWEIARRCEVGGMVADYKPPFFEYVPSDPSFDDMRKVACIEKLRPNIPNRWTNNTVLTSMAKLMKECWCPTASARHTSLRVKKTLMKISETCPKLTDPYHWERSSPKTSFIHSTLSRRSLKHVPS</sequence>
<evidence type="ECO:0000256" key="19">
    <source>
        <dbReference type="RuleBase" id="RU361271"/>
    </source>
</evidence>
<keyword evidence="15" id="KW-0325">Glycoprotein</keyword>
<dbReference type="Proteomes" id="UP000007110">
    <property type="component" value="Unassembled WGS sequence"/>
</dbReference>
<evidence type="ECO:0000256" key="2">
    <source>
        <dbReference type="ARBA" id="ARBA00009605"/>
    </source>
</evidence>
<dbReference type="Gene3D" id="1.10.510.10">
    <property type="entry name" value="Transferase(Phosphotransferase) domain 1"/>
    <property type="match status" value="1"/>
</dbReference>
<keyword evidence="9 19" id="KW-0418">Kinase</keyword>
<dbReference type="CDD" id="cd14142">
    <property type="entry name" value="STKc_ACVR1_ALK1"/>
    <property type="match status" value="1"/>
</dbReference>
<feature type="domain" description="Protein kinase" evidence="21">
    <location>
        <begin position="227"/>
        <end position="515"/>
    </location>
</feature>
<dbReference type="GO" id="GO:0007399">
    <property type="term" value="P:nervous system development"/>
    <property type="evidence" value="ECO:0000318"/>
    <property type="project" value="GO_Central"/>
</dbReference>
<dbReference type="InterPro" id="IPR008271">
    <property type="entry name" value="Ser/Thr_kinase_AS"/>
</dbReference>
<dbReference type="Gene3D" id="2.10.60.10">
    <property type="entry name" value="CD59"/>
    <property type="match status" value="1"/>
</dbReference>
<comment type="cofactor">
    <cofactor evidence="19">
        <name>Mg(2+)</name>
        <dbReference type="ChEBI" id="CHEBI:18420"/>
    </cofactor>
    <cofactor evidence="19">
        <name>Mn(2+)</name>
        <dbReference type="ChEBI" id="CHEBI:29035"/>
    </cofactor>
</comment>
<comment type="catalytic activity">
    <reaction evidence="16">
        <text>L-seryl-[receptor-protein] + ATP = O-phospho-L-seryl-[receptor-protein] + ADP + H(+)</text>
        <dbReference type="Rhea" id="RHEA:18673"/>
        <dbReference type="Rhea" id="RHEA-COMP:11022"/>
        <dbReference type="Rhea" id="RHEA-COMP:11023"/>
        <dbReference type="ChEBI" id="CHEBI:15378"/>
        <dbReference type="ChEBI" id="CHEBI:29999"/>
        <dbReference type="ChEBI" id="CHEBI:30616"/>
        <dbReference type="ChEBI" id="CHEBI:83421"/>
        <dbReference type="ChEBI" id="CHEBI:456216"/>
        <dbReference type="EC" id="2.7.11.30"/>
    </reaction>
</comment>
<evidence type="ECO:0000313" key="23">
    <source>
        <dbReference type="EnsemblMetazoa" id="XP_030852853"/>
    </source>
</evidence>
<dbReference type="PANTHER" id="PTHR23255">
    <property type="entry name" value="TRANSFORMING GROWTH FACTOR-BETA RECEPTOR TYPE I AND II"/>
    <property type="match status" value="1"/>
</dbReference>
<dbReference type="Pfam" id="PF08515">
    <property type="entry name" value="TGF_beta_GS"/>
    <property type="match status" value="1"/>
</dbReference>
<dbReference type="RefSeq" id="XP_030852853.1">
    <property type="nucleotide sequence ID" value="XM_030996993.1"/>
</dbReference>
<dbReference type="InParanoid" id="A0A7M7PJG9"/>
<dbReference type="OMA" id="FLVQRTM"/>
<keyword evidence="10 18" id="KW-0067">ATP-binding</keyword>
<evidence type="ECO:0000256" key="16">
    <source>
        <dbReference type="ARBA" id="ARBA00047681"/>
    </source>
</evidence>
<dbReference type="Gene3D" id="3.30.200.20">
    <property type="entry name" value="Phosphorylase Kinase, domain 1"/>
    <property type="match status" value="1"/>
</dbReference>
<evidence type="ECO:0000256" key="10">
    <source>
        <dbReference type="ARBA" id="ARBA00022840"/>
    </source>
</evidence>
<comment type="subcellular location">
    <subcellularLocation>
        <location evidence="1 19">Membrane</location>
        <topology evidence="1 19">Single-pass type I membrane protein</topology>
    </subcellularLocation>
</comment>
<dbReference type="InterPro" id="IPR017441">
    <property type="entry name" value="Protein_kinase_ATP_BS"/>
</dbReference>
<dbReference type="SMART" id="SM00467">
    <property type="entry name" value="GS"/>
    <property type="match status" value="1"/>
</dbReference>
<dbReference type="GO" id="GO:0046872">
    <property type="term" value="F:metal ion binding"/>
    <property type="evidence" value="ECO:0007669"/>
    <property type="project" value="UniProtKB-KW"/>
</dbReference>
<keyword evidence="14 19" id="KW-0675">Receptor</keyword>
<evidence type="ECO:0000256" key="1">
    <source>
        <dbReference type="ARBA" id="ARBA00004479"/>
    </source>
</evidence>
<dbReference type="GO" id="GO:0048185">
    <property type="term" value="F:activin binding"/>
    <property type="evidence" value="ECO:0000318"/>
    <property type="project" value="GO_Central"/>
</dbReference>
<dbReference type="SMART" id="SM00220">
    <property type="entry name" value="S_TKc"/>
    <property type="match status" value="1"/>
</dbReference>
<evidence type="ECO:0000256" key="14">
    <source>
        <dbReference type="ARBA" id="ARBA00023170"/>
    </source>
</evidence>
<name>A0A7M7PJG9_STRPU</name>
<dbReference type="EnsemblMetazoa" id="XM_030996993">
    <property type="protein sequence ID" value="XP_030852853"/>
    <property type="gene ID" value="LOC115919015"/>
</dbReference>
<dbReference type="GO" id="GO:0048179">
    <property type="term" value="C:activin receptor complex"/>
    <property type="evidence" value="ECO:0000318"/>
    <property type="project" value="GO_Central"/>
</dbReference>
<evidence type="ECO:0000313" key="24">
    <source>
        <dbReference type="Proteomes" id="UP000007110"/>
    </source>
</evidence>
<keyword evidence="19" id="KW-0464">Manganese</keyword>
<dbReference type="InterPro" id="IPR011009">
    <property type="entry name" value="Kinase-like_dom_sf"/>
</dbReference>
<dbReference type="AlphaFoldDB" id="A0A7M7PJG9"/>
<keyword evidence="5 19" id="KW-0812">Transmembrane</keyword>
<dbReference type="CDD" id="cd23535">
    <property type="entry name" value="TFP_LU_ECD_ALK2"/>
    <property type="match status" value="1"/>
</dbReference>
<feature type="transmembrane region" description="Helical" evidence="19">
    <location>
        <begin position="142"/>
        <end position="165"/>
    </location>
</feature>
<dbReference type="InterPro" id="IPR000333">
    <property type="entry name" value="TGFB_receptor"/>
</dbReference>
<feature type="chain" id="PRO_5029677027" description="Serine/threonine-protein kinase receptor" evidence="20">
    <location>
        <begin position="27"/>
        <end position="554"/>
    </location>
</feature>
<dbReference type="InterPro" id="IPR003605">
    <property type="entry name" value="GS_dom"/>
</dbReference>
<dbReference type="SUPFAM" id="SSF57302">
    <property type="entry name" value="Snake toxin-like"/>
    <property type="match status" value="1"/>
</dbReference>
<comment type="catalytic activity">
    <reaction evidence="17 19">
        <text>L-threonyl-[receptor-protein] + ATP = O-phospho-L-threonyl-[receptor-protein] + ADP + H(+)</text>
        <dbReference type="Rhea" id="RHEA:44880"/>
        <dbReference type="Rhea" id="RHEA-COMP:11024"/>
        <dbReference type="Rhea" id="RHEA-COMP:11025"/>
        <dbReference type="ChEBI" id="CHEBI:15378"/>
        <dbReference type="ChEBI" id="CHEBI:30013"/>
        <dbReference type="ChEBI" id="CHEBI:30616"/>
        <dbReference type="ChEBI" id="CHEBI:61977"/>
        <dbReference type="ChEBI" id="CHEBI:456216"/>
        <dbReference type="EC" id="2.7.11.30"/>
    </reaction>
</comment>
<organism evidence="23 24">
    <name type="scientific">Strongylocentrotus purpuratus</name>
    <name type="common">Purple sea urchin</name>
    <dbReference type="NCBI Taxonomy" id="7668"/>
    <lineage>
        <taxon>Eukaryota</taxon>
        <taxon>Metazoa</taxon>
        <taxon>Echinodermata</taxon>
        <taxon>Eleutherozoa</taxon>
        <taxon>Echinozoa</taxon>
        <taxon>Echinoidea</taxon>
        <taxon>Euechinoidea</taxon>
        <taxon>Echinacea</taxon>
        <taxon>Camarodonta</taxon>
        <taxon>Echinidea</taxon>
        <taxon>Strongylocentrotidae</taxon>
        <taxon>Strongylocentrotus</taxon>
    </lineage>
</organism>
<dbReference type="KEGG" id="spu:115919015"/>
<evidence type="ECO:0000256" key="15">
    <source>
        <dbReference type="ARBA" id="ARBA00023180"/>
    </source>
</evidence>
<evidence type="ECO:0000256" key="18">
    <source>
        <dbReference type="PROSITE-ProRule" id="PRU10141"/>
    </source>
</evidence>
<dbReference type="FunFam" id="1.10.510.10:FF:000018">
    <property type="entry name" value="Receptor protein serine/threonine kinase"/>
    <property type="match status" value="1"/>
</dbReference>
<dbReference type="GO" id="GO:0071363">
    <property type="term" value="P:cellular response to growth factor stimulus"/>
    <property type="evidence" value="ECO:0000318"/>
    <property type="project" value="GO_Central"/>
</dbReference>
<keyword evidence="6 19" id="KW-0479">Metal-binding</keyword>
<keyword evidence="12 19" id="KW-1133">Transmembrane helix</keyword>
<keyword evidence="8 18" id="KW-0547">Nucleotide-binding</keyword>
<evidence type="ECO:0000256" key="3">
    <source>
        <dbReference type="ARBA" id="ARBA00022527"/>
    </source>
</evidence>